<proteinExistence type="evidence at transcript level"/>
<protein>
    <submittedName>
        <fullName evidence="1">Uncharacterized protein</fullName>
    </submittedName>
</protein>
<accession>A0A131XJS3</accession>
<dbReference type="EMBL" id="GEFH01001242">
    <property type="protein sequence ID" value="JAP67339.1"/>
    <property type="molecule type" value="mRNA"/>
</dbReference>
<name>A0A131XJS3_9ACAR</name>
<reference evidence="1" key="1">
    <citation type="journal article" date="2017" name="Ticks Tick Borne Dis.">
        <title>An insight into the sialome of Hyalomma excavatum.</title>
        <authorList>
            <person name="Ribeiro J.M."/>
            <person name="Slovak M."/>
            <person name="Francischetti I.M."/>
        </authorList>
    </citation>
    <scope>NUCLEOTIDE SEQUENCE</scope>
    <source>
        <strain evidence="1">Samish</strain>
        <tissue evidence="1">Salivary glands</tissue>
    </source>
</reference>
<evidence type="ECO:0000313" key="1">
    <source>
        <dbReference type="EMBL" id="JAP67339.1"/>
    </source>
</evidence>
<sequence length="110" mass="12441">PPPVKKSGCTPEACRKACQDAEPKKKVLNTSCPENDMCRCTYEDDCTEDICRDYCKKAVPSKLLKVSMCINNYCYCNKTTDNIRRSGIDDATDGGFHLFDALNSFIRNLW</sequence>
<dbReference type="AlphaFoldDB" id="A0A131XJS3"/>
<organism evidence="1">
    <name type="scientific">Hyalomma excavatum</name>
    <dbReference type="NCBI Taxonomy" id="257692"/>
    <lineage>
        <taxon>Eukaryota</taxon>
        <taxon>Metazoa</taxon>
        <taxon>Ecdysozoa</taxon>
        <taxon>Arthropoda</taxon>
        <taxon>Chelicerata</taxon>
        <taxon>Arachnida</taxon>
        <taxon>Acari</taxon>
        <taxon>Parasitiformes</taxon>
        <taxon>Ixodida</taxon>
        <taxon>Ixodoidea</taxon>
        <taxon>Ixodidae</taxon>
        <taxon>Hyalomminae</taxon>
        <taxon>Hyalomma</taxon>
    </lineage>
</organism>
<feature type="non-terminal residue" evidence="1">
    <location>
        <position position="1"/>
    </location>
</feature>